<dbReference type="GeneID" id="76199926"/>
<dbReference type="PROSITE" id="PS51186">
    <property type="entry name" value="GNAT"/>
    <property type="match status" value="1"/>
</dbReference>
<evidence type="ECO:0000313" key="3">
    <source>
        <dbReference type="Proteomes" id="UP001596417"/>
    </source>
</evidence>
<dbReference type="AlphaFoldDB" id="A0ABD5YM70"/>
<dbReference type="SUPFAM" id="SSF55729">
    <property type="entry name" value="Acyl-CoA N-acyltransferases (Nat)"/>
    <property type="match status" value="1"/>
</dbReference>
<protein>
    <submittedName>
        <fullName evidence="2">Arsenic resistance N-acetyltransferase ArsN2</fullName>
    </submittedName>
</protein>
<name>A0ABD5YM70_9EURY</name>
<dbReference type="CDD" id="cd04301">
    <property type="entry name" value="NAT_SF"/>
    <property type="match status" value="1"/>
</dbReference>
<evidence type="ECO:0000259" key="1">
    <source>
        <dbReference type="PROSITE" id="PS51186"/>
    </source>
</evidence>
<dbReference type="InterPro" id="IPR000182">
    <property type="entry name" value="GNAT_dom"/>
</dbReference>
<evidence type="ECO:0000313" key="2">
    <source>
        <dbReference type="EMBL" id="MFC7190326.1"/>
    </source>
</evidence>
<gene>
    <name evidence="2" type="primary">arsN2</name>
    <name evidence="2" type="ORF">ACFQL7_10990</name>
</gene>
<dbReference type="RefSeq" id="WP_264556140.1">
    <property type="nucleotide sequence ID" value="NZ_CP109979.1"/>
</dbReference>
<dbReference type="Proteomes" id="UP001596417">
    <property type="component" value="Unassembled WGS sequence"/>
</dbReference>
<dbReference type="Pfam" id="PF00583">
    <property type="entry name" value="Acetyltransf_1"/>
    <property type="match status" value="1"/>
</dbReference>
<reference evidence="2 3" key="1">
    <citation type="journal article" date="2019" name="Int. J. Syst. Evol. Microbiol.">
        <title>The Global Catalogue of Microorganisms (GCM) 10K type strain sequencing project: providing services to taxonomists for standard genome sequencing and annotation.</title>
        <authorList>
            <consortium name="The Broad Institute Genomics Platform"/>
            <consortium name="The Broad Institute Genome Sequencing Center for Infectious Disease"/>
            <person name="Wu L."/>
            <person name="Ma J."/>
        </authorList>
    </citation>
    <scope>NUCLEOTIDE SEQUENCE [LARGE SCALE GENOMIC DNA]</scope>
    <source>
        <strain evidence="2 3">RDMS1</strain>
    </source>
</reference>
<dbReference type="NCBIfam" id="NF040501">
    <property type="entry name" value="resist_ArsN2"/>
    <property type="match status" value="1"/>
</dbReference>
<sequence>MTDEIDLRAAKRDDIGYLKSLLRENGLPVDDIPDVFDSLSVCTIDGKRVGVGGFEQYGQDALLRSVAIEEAERNKGYGKLLCEQLLAVARRKGVSTMYLLTTTADEFFRQLEFKNVDRDTVPRSIQQTREFSDLCPSTATCLKRTL</sequence>
<proteinExistence type="predicted"/>
<feature type="domain" description="N-acetyltransferase" evidence="1">
    <location>
        <begin position="5"/>
        <end position="146"/>
    </location>
</feature>
<dbReference type="Gene3D" id="3.40.630.30">
    <property type="match status" value="1"/>
</dbReference>
<dbReference type="InterPro" id="IPR016181">
    <property type="entry name" value="Acyl_CoA_acyltransferase"/>
</dbReference>
<accession>A0ABD5YM70</accession>
<keyword evidence="3" id="KW-1185">Reference proteome</keyword>
<organism evidence="2 3">
    <name type="scientific">Halocatena marina</name>
    <dbReference type="NCBI Taxonomy" id="2934937"/>
    <lineage>
        <taxon>Archaea</taxon>
        <taxon>Methanobacteriati</taxon>
        <taxon>Methanobacteriota</taxon>
        <taxon>Stenosarchaea group</taxon>
        <taxon>Halobacteria</taxon>
        <taxon>Halobacteriales</taxon>
        <taxon>Natronomonadaceae</taxon>
        <taxon>Halocatena</taxon>
    </lineage>
</organism>
<comment type="caution">
    <text evidence="2">The sequence shown here is derived from an EMBL/GenBank/DDBJ whole genome shotgun (WGS) entry which is preliminary data.</text>
</comment>
<dbReference type="EMBL" id="JBHTAX010000001">
    <property type="protein sequence ID" value="MFC7190326.1"/>
    <property type="molecule type" value="Genomic_DNA"/>
</dbReference>